<reference evidence="1 2" key="1">
    <citation type="submission" date="2022-05" db="EMBL/GenBank/DDBJ databases">
        <authorList>
            <consortium name="Genoscope - CEA"/>
            <person name="William W."/>
        </authorList>
    </citation>
    <scope>NUCLEOTIDE SEQUENCE [LARGE SCALE GENOMIC DNA]</scope>
</reference>
<gene>
    <name evidence="1" type="ORF">PEVE_00019461</name>
</gene>
<organism evidence="1 2">
    <name type="scientific">Porites evermanni</name>
    <dbReference type="NCBI Taxonomy" id="104178"/>
    <lineage>
        <taxon>Eukaryota</taxon>
        <taxon>Metazoa</taxon>
        <taxon>Cnidaria</taxon>
        <taxon>Anthozoa</taxon>
        <taxon>Hexacorallia</taxon>
        <taxon>Scleractinia</taxon>
        <taxon>Fungiina</taxon>
        <taxon>Poritidae</taxon>
        <taxon>Porites</taxon>
    </lineage>
</organism>
<sequence length="113" mass="12546">MRRVGSLGHILQVCPRTHASRVARHNKVVKVVASNARKKGWSVLIEPAIQTLAGVCRPDLVIHGLRKTAFVIDATIVADNADLTERLEGKRQYYDSPAIRQWVKGVIPDIDNV</sequence>
<name>A0ABN8SD41_9CNID</name>
<accession>A0ABN8SD41</accession>
<comment type="caution">
    <text evidence="1">The sequence shown here is derived from an EMBL/GenBank/DDBJ whole genome shotgun (WGS) entry which is preliminary data.</text>
</comment>
<dbReference type="Proteomes" id="UP001159427">
    <property type="component" value="Unassembled WGS sequence"/>
</dbReference>
<evidence type="ECO:0000313" key="1">
    <source>
        <dbReference type="EMBL" id="CAH3189503.1"/>
    </source>
</evidence>
<proteinExistence type="predicted"/>
<protein>
    <submittedName>
        <fullName evidence="1">Uncharacterized protein</fullName>
    </submittedName>
</protein>
<evidence type="ECO:0000313" key="2">
    <source>
        <dbReference type="Proteomes" id="UP001159427"/>
    </source>
</evidence>
<dbReference type="EMBL" id="CALNXI010002624">
    <property type="protein sequence ID" value="CAH3189503.1"/>
    <property type="molecule type" value="Genomic_DNA"/>
</dbReference>
<keyword evidence="2" id="KW-1185">Reference proteome</keyword>